<feature type="compositionally biased region" description="Low complexity" evidence="1">
    <location>
        <begin position="341"/>
        <end position="356"/>
    </location>
</feature>
<feature type="compositionally biased region" description="Polar residues" evidence="1">
    <location>
        <begin position="585"/>
        <end position="624"/>
    </location>
</feature>
<feature type="compositionally biased region" description="Basic and acidic residues" evidence="1">
    <location>
        <begin position="547"/>
        <end position="556"/>
    </location>
</feature>
<gene>
    <name evidence="2" type="ORF">DTER00134_LOCUS5089</name>
</gene>
<feature type="compositionally biased region" description="Polar residues" evidence="1">
    <location>
        <begin position="223"/>
        <end position="233"/>
    </location>
</feature>
<sequence>MNVACPMEDLPKQPSNKPESKAKLAIAKAIRSVEFFSRHKAKQNKKNLKATVQKPSPQPSTEVSDAQIDESVLNTIDDVEASLSELRSLSAAAKSFSVPTSKHRVAGFLVSPSLTSFTDEELAQRTHSESAARESWHAQRKLLLQQLPQQQQQQEAPVQYRRGRIVRKGSQTHLLPSIDTASAASLTTSQAASTPRGRSKATLAQQQRPGTSSPQLQLRHDPSSFSLRESVSVQLPPEQSLGAHNSSSGAKHHSGPLPKTKGDAPPHRPFYLHFSTEEPSILGPVSSPSPTVPGSLAASLISPRASVNALSTTTANTATDTTPAPATMPPMPMPFGISLPSVFSTSTNTSTSSVSTPPQALKHSSPTSLSTPQCCVHPLRPHPPTTDAPLSPRPVRELDEGSRLQPTDAKGLQSKRLTAGFESSNPATAAFSEAQLQGTATRDSGPAPAPPATRGRFMFATQASTNRSEGPISRSGSQKKRSVSRSGSSKRERSLRRSSSSKREPTLNRSGSFKKESRSLSTSGFSRRGRSLARNGSFNKRQGVKLRGTDMRRDPSTRSLLSGKSGSGRRRVSESDGSEPERSTPSRSASQKSQRFSLSRGSTQLTESLDTAEDSMSNSSANDTFTDLLSPRMFFEPVQPPLAGLPSSPRIHRPPRHTASAHLLYQAVGSSEGGQGGDALDRVPGLTTCRPALKAASSKSAPRKQHSTPNLKQARFNLPAMPQAITSPQVGLSFCSPRPPEVPPPPSVAEPPPSSSGKLVKQAGSLRQFLAGQRVDVDRLEPDTYLLMLDVESKGRAHTLGRFAGQSRPKSKSSFGLASAPSLSRAGMPSIAADGPNEEPLEHSDVLGDGGGECRDGKAQGSLPAQGRAGNSLSSMLAQFEDEERELRMLHDRARSSLAPKSREHGFSAELRPHWRGPR</sequence>
<proteinExistence type="predicted"/>
<organism evidence="2">
    <name type="scientific">Dunaliella tertiolecta</name>
    <name type="common">Green alga</name>
    <dbReference type="NCBI Taxonomy" id="3047"/>
    <lineage>
        <taxon>Eukaryota</taxon>
        <taxon>Viridiplantae</taxon>
        <taxon>Chlorophyta</taxon>
        <taxon>core chlorophytes</taxon>
        <taxon>Chlorophyceae</taxon>
        <taxon>CS clade</taxon>
        <taxon>Chlamydomonadales</taxon>
        <taxon>Dunaliellaceae</taxon>
        <taxon>Dunaliella</taxon>
    </lineage>
</organism>
<reference evidence="2" key="1">
    <citation type="submission" date="2021-01" db="EMBL/GenBank/DDBJ databases">
        <authorList>
            <person name="Corre E."/>
            <person name="Pelletier E."/>
            <person name="Niang G."/>
            <person name="Scheremetjew M."/>
            <person name="Finn R."/>
            <person name="Kale V."/>
            <person name="Holt S."/>
            <person name="Cochrane G."/>
            <person name="Meng A."/>
            <person name="Brown T."/>
            <person name="Cohen L."/>
        </authorList>
    </citation>
    <scope>NUCLEOTIDE SEQUENCE</scope>
    <source>
        <strain evidence="2">CCMP1320</strain>
    </source>
</reference>
<feature type="compositionally biased region" description="Basic and acidic residues" evidence="1">
    <location>
        <begin position="840"/>
        <end position="858"/>
    </location>
</feature>
<feature type="region of interest" description="Disordered" evidence="1">
    <location>
        <begin position="169"/>
        <end position="269"/>
    </location>
</feature>
<feature type="region of interest" description="Disordered" evidence="1">
    <location>
        <begin position="891"/>
        <end position="919"/>
    </location>
</feature>
<feature type="region of interest" description="Disordered" evidence="1">
    <location>
        <begin position="428"/>
        <end position="624"/>
    </location>
</feature>
<dbReference type="AlphaFoldDB" id="A0A7S3QQZ5"/>
<feature type="region of interest" description="Disordered" evidence="1">
    <location>
        <begin position="39"/>
        <end position="69"/>
    </location>
</feature>
<feature type="compositionally biased region" description="Pro residues" evidence="1">
    <location>
        <begin position="737"/>
        <end position="754"/>
    </location>
</feature>
<feature type="region of interest" description="Disordered" evidence="1">
    <location>
        <begin position="729"/>
        <end position="761"/>
    </location>
</feature>
<feature type="compositionally biased region" description="Basic residues" evidence="1">
    <location>
        <begin position="39"/>
        <end position="48"/>
    </location>
</feature>
<feature type="compositionally biased region" description="Basic and acidic residues" evidence="1">
    <location>
        <begin position="891"/>
        <end position="913"/>
    </location>
</feature>
<feature type="compositionally biased region" description="Polar residues" evidence="1">
    <location>
        <begin position="202"/>
        <end position="216"/>
    </location>
</feature>
<feature type="compositionally biased region" description="Polar residues" evidence="1">
    <location>
        <begin position="362"/>
        <end position="373"/>
    </location>
</feature>
<feature type="region of interest" description="Disordered" evidence="1">
    <location>
        <begin position="1"/>
        <end position="21"/>
    </location>
</feature>
<feature type="compositionally biased region" description="Low complexity" evidence="1">
    <location>
        <begin position="180"/>
        <end position="194"/>
    </location>
</feature>
<evidence type="ECO:0000256" key="1">
    <source>
        <dbReference type="SAM" id="MobiDB-lite"/>
    </source>
</evidence>
<name>A0A7S3QQZ5_DUNTE</name>
<feature type="compositionally biased region" description="Basic and acidic residues" evidence="1">
    <location>
        <begin position="571"/>
        <end position="584"/>
    </location>
</feature>
<feature type="region of interest" description="Disordered" evidence="1">
    <location>
        <begin position="340"/>
        <end position="414"/>
    </location>
</feature>
<evidence type="ECO:0000313" key="2">
    <source>
        <dbReference type="EMBL" id="CAE0490018.1"/>
    </source>
</evidence>
<dbReference type="EMBL" id="HBIP01009253">
    <property type="protein sequence ID" value="CAE0490018.1"/>
    <property type="molecule type" value="Transcribed_RNA"/>
</dbReference>
<accession>A0A7S3QQZ5</accession>
<feature type="region of interest" description="Disordered" evidence="1">
    <location>
        <begin position="802"/>
        <end position="873"/>
    </location>
</feature>
<feature type="compositionally biased region" description="Polar residues" evidence="1">
    <location>
        <begin position="53"/>
        <end position="64"/>
    </location>
</feature>
<protein>
    <submittedName>
        <fullName evidence="2">Uncharacterized protein</fullName>
    </submittedName>
</protein>